<feature type="region of interest" description="Disordered" evidence="3">
    <location>
        <begin position="1140"/>
        <end position="1171"/>
    </location>
</feature>
<evidence type="ECO:0000313" key="6">
    <source>
        <dbReference type="WBParaSite" id="TCLT_0000943901-mRNA-1"/>
    </source>
</evidence>
<evidence type="ECO:0000256" key="2">
    <source>
        <dbReference type="ARBA" id="ARBA00022833"/>
    </source>
</evidence>
<dbReference type="STRING" id="103827.A0A0N5D8K3"/>
<sequence length="1291" mass="145161">MSSVTVQCSIASLADLVYRDDAASSTDSSNQRFVVVPIAELPLSYSALNSPEILYLDSTNQILLRCVNGVTMIFDATFENSLPLATYRLNPNARMIYYKHSGTLAIADSKMLCFRRDYCGTFLLKTALKRPSAKTVSVELPLDEATKFLQVVSNDSDSEEILKQRAALRMFISHLRTATADLSLNSLESVVVEVNGKEMLEQLRSSGTFVGNSGVEIPREWMTFLWPFISMLAERVRLMMYPDRPYNFDYTQEWKGLNKEIMASEAARRFTFHRWPHMDYKQALPSQMAEAGFYHQPNTTCDDRVLCFSCFVCLVCWEPSEHERHSPNCRFVRNYTNPNVPLALTMSALSPFVHHLQVSHTSSLVFSAGNGEWVAVASRESPDIHLWQMGNVIQVKQWFTLNSEKFFSAVLDCTSEGIDHTLRKPQRVTWSDDLTSLKKSFCIYQNITGFSYDECSLKPALAALLIDDNCETVITALCTVGRPCLIEHSCIGAMTKKLSEQSQTLVVVAVSVNDSKLNRVRQQNQSSIEDEITTLNTMNRARDFIDAPPWIVNKSRLVDDGMSSGVPLRPFLALYQLDCAEFSSCRARSSSVHLENSKSLGSKVAHSDADDAEFVAQILMNTGDPDVLEWSGSTYAEQSGFVDIPNDILMGAVVEDSEMRGGPSKTDAKYDEKAKYVPITYEAPSLDISFVQCFNLPTAINNTSMEISTVLPMRSMFLVVVVNSKEDTTSAIQSAILLYLINFGKITITVQKEPIKAYYYNDFRIAQFSLANMDFIHTSHGSLNSVTGDYFDGAVIRTANDMVYFIDLNTNRLHLLCDEKVSQFTVMESGKVTLLTKNSGKFITVQVEQLSTHHINYDDEDLTVSSLFNRMTDSQKSEAPKGFDREEQKVKNAFSGDNTNILSSDYLSLSGLRKIWKLTRSDIGGPIRNTAYRSPHHLGGQLGYHLIPPPGWNEIPVTQRIRKCFIESPLVEGMIRTWFHQSDVHRSSNIHIFELVHLQHGLRLSHVDVSLAFHDSCVACPDIELRLYRQKLNCDILSSSSRPHKKTSFSGNIDLDEIETKCDLLAGPFHCAENIDFNCRSAKIQLPGVVFLPQPVQKGGVVIGFKSISYYFVLRALSDFSVDQAITMVKICERNKFKTSNSGASDKIKAASKRRIDDDEHTESVLNENSTTHGLTSRRGIQWIDELIVTVVKAKKISEPNERIERHKLIEMTDLHNSIVMLAAGIAPKTSHTQKTRTESEKLQQQNLAIGIIEWLIDNWVNTSSHDSNINCQCLRKISGDELYITLAYKD</sequence>
<dbReference type="OrthoDB" id="5855668at2759"/>
<dbReference type="WBParaSite" id="TCLT_0000943901-mRNA-1">
    <property type="protein sequence ID" value="TCLT_0000943901-mRNA-1"/>
    <property type="gene ID" value="TCLT_0000943901"/>
</dbReference>
<dbReference type="Proteomes" id="UP000276776">
    <property type="component" value="Unassembled WGS sequence"/>
</dbReference>
<gene>
    <name evidence="4" type="ORF">TCLT_LOCUS9428</name>
</gene>
<dbReference type="EMBL" id="UYYF01004795">
    <property type="protein sequence ID" value="VDN07059.1"/>
    <property type="molecule type" value="Genomic_DNA"/>
</dbReference>
<dbReference type="InterPro" id="IPR001370">
    <property type="entry name" value="BIR_rpt"/>
</dbReference>
<reference evidence="6" key="1">
    <citation type="submission" date="2017-02" db="UniProtKB">
        <authorList>
            <consortium name="WormBaseParasite"/>
        </authorList>
    </citation>
    <scope>IDENTIFICATION</scope>
</reference>
<dbReference type="SUPFAM" id="SSF57924">
    <property type="entry name" value="Inhibitor of apoptosis (IAP) repeat"/>
    <property type="match status" value="1"/>
</dbReference>
<dbReference type="Gene3D" id="1.10.1170.10">
    <property type="entry name" value="Inhibitor Of Apoptosis Protein (2mihbC-IAP-1), Chain A"/>
    <property type="match status" value="1"/>
</dbReference>
<dbReference type="GO" id="GO:0046872">
    <property type="term" value="F:metal ion binding"/>
    <property type="evidence" value="ECO:0007669"/>
    <property type="project" value="UniProtKB-KW"/>
</dbReference>
<keyword evidence="5" id="KW-1185">Reference proteome</keyword>
<proteinExistence type="predicted"/>
<protein>
    <submittedName>
        <fullName evidence="6">UBC core domain-containing protein</fullName>
    </submittedName>
</protein>
<evidence type="ECO:0000313" key="4">
    <source>
        <dbReference type="EMBL" id="VDN07059.1"/>
    </source>
</evidence>
<evidence type="ECO:0000256" key="3">
    <source>
        <dbReference type="SAM" id="MobiDB-lite"/>
    </source>
</evidence>
<keyword evidence="2" id="KW-0862">Zinc</keyword>
<reference evidence="4 5" key="2">
    <citation type="submission" date="2018-11" db="EMBL/GenBank/DDBJ databases">
        <authorList>
            <consortium name="Pathogen Informatics"/>
        </authorList>
    </citation>
    <scope>NUCLEOTIDE SEQUENCE [LARGE SCALE GENOMIC DNA]</scope>
</reference>
<accession>A0A0N5D8K3</accession>
<dbReference type="SMART" id="SM00238">
    <property type="entry name" value="BIR"/>
    <property type="match status" value="1"/>
</dbReference>
<dbReference type="Pfam" id="PF00653">
    <property type="entry name" value="BIR"/>
    <property type="match status" value="1"/>
</dbReference>
<dbReference type="PROSITE" id="PS50143">
    <property type="entry name" value="BIR_REPEAT_2"/>
    <property type="match status" value="1"/>
</dbReference>
<name>A0A0N5D8K3_THECL</name>
<dbReference type="CDD" id="cd00022">
    <property type="entry name" value="BIR"/>
    <property type="match status" value="1"/>
</dbReference>
<evidence type="ECO:0000256" key="1">
    <source>
        <dbReference type="ARBA" id="ARBA00022723"/>
    </source>
</evidence>
<dbReference type="InterPro" id="IPR051190">
    <property type="entry name" value="Baculoviral_IAP"/>
</dbReference>
<dbReference type="PANTHER" id="PTHR46771:SF5">
    <property type="entry name" value="DETERIN"/>
    <property type="match status" value="1"/>
</dbReference>
<dbReference type="OMA" id="STHHINY"/>
<feature type="compositionally biased region" description="Basic and acidic residues" evidence="3">
    <location>
        <begin position="1146"/>
        <end position="1158"/>
    </location>
</feature>
<dbReference type="PANTHER" id="PTHR46771">
    <property type="entry name" value="DETERIN"/>
    <property type="match status" value="1"/>
</dbReference>
<keyword evidence="1" id="KW-0479">Metal-binding</keyword>
<organism evidence="6">
    <name type="scientific">Thelazia callipaeda</name>
    <name type="common">Oriental eyeworm</name>
    <name type="synonym">Parasitic nematode</name>
    <dbReference type="NCBI Taxonomy" id="103827"/>
    <lineage>
        <taxon>Eukaryota</taxon>
        <taxon>Metazoa</taxon>
        <taxon>Ecdysozoa</taxon>
        <taxon>Nematoda</taxon>
        <taxon>Chromadorea</taxon>
        <taxon>Rhabditida</taxon>
        <taxon>Spirurina</taxon>
        <taxon>Spiruromorpha</taxon>
        <taxon>Thelazioidea</taxon>
        <taxon>Thelaziidae</taxon>
        <taxon>Thelazia</taxon>
    </lineage>
</organism>
<evidence type="ECO:0000313" key="5">
    <source>
        <dbReference type="Proteomes" id="UP000276776"/>
    </source>
</evidence>